<dbReference type="InterPro" id="IPR036116">
    <property type="entry name" value="FN3_sf"/>
</dbReference>
<feature type="compositionally biased region" description="Basic and acidic residues" evidence="1">
    <location>
        <begin position="867"/>
        <end position="878"/>
    </location>
</feature>
<dbReference type="GO" id="GO:0008270">
    <property type="term" value="F:zinc ion binding"/>
    <property type="evidence" value="ECO:0007669"/>
    <property type="project" value="InterPro"/>
</dbReference>
<dbReference type="Gene3D" id="1.10.357.40">
    <property type="entry name" value="YbiA-like"/>
    <property type="match status" value="1"/>
</dbReference>
<dbReference type="AlphaFoldDB" id="K1QZ41"/>
<dbReference type="SUPFAM" id="SSF143990">
    <property type="entry name" value="YbiA-like"/>
    <property type="match status" value="1"/>
</dbReference>
<dbReference type="InterPro" id="IPR012816">
    <property type="entry name" value="NADAR"/>
</dbReference>
<dbReference type="GO" id="GO:0003676">
    <property type="term" value="F:nucleic acid binding"/>
    <property type="evidence" value="ECO:0007669"/>
    <property type="project" value="InterPro"/>
</dbReference>
<dbReference type="GO" id="GO:0016020">
    <property type="term" value="C:membrane"/>
    <property type="evidence" value="ECO:0007669"/>
    <property type="project" value="UniProtKB-SubCell"/>
</dbReference>
<feature type="compositionally biased region" description="Low complexity" evidence="1">
    <location>
        <begin position="856"/>
        <end position="866"/>
    </location>
</feature>
<accession>K1QZ41</accession>
<dbReference type="Pfam" id="PF08719">
    <property type="entry name" value="NADAR"/>
    <property type="match status" value="1"/>
</dbReference>
<feature type="compositionally biased region" description="Polar residues" evidence="1">
    <location>
        <begin position="1"/>
        <end position="15"/>
    </location>
</feature>
<dbReference type="InterPro" id="IPR050713">
    <property type="entry name" value="RTP_Phos/Ushers"/>
</dbReference>
<dbReference type="SUPFAM" id="SSF57756">
    <property type="entry name" value="Retrovirus zinc finger-like domains"/>
    <property type="match status" value="1"/>
</dbReference>
<protein>
    <submittedName>
        <fullName evidence="2">Phosphotidylinositol phosphatase PTPRQ</fullName>
    </submittedName>
</protein>
<dbReference type="PANTHER" id="PTHR46957">
    <property type="entry name" value="CYTOKINE RECEPTOR"/>
    <property type="match status" value="1"/>
</dbReference>
<proteinExistence type="predicted"/>
<dbReference type="PROSITE" id="PS50853">
    <property type="entry name" value="FN3"/>
    <property type="match status" value="2"/>
</dbReference>
<feature type="region of interest" description="Disordered" evidence="1">
    <location>
        <begin position="1"/>
        <end position="74"/>
    </location>
</feature>
<dbReference type="HOGENOM" id="CLU_327676_0_0_1"/>
<feature type="compositionally biased region" description="Polar residues" evidence="1">
    <location>
        <begin position="40"/>
        <end position="50"/>
    </location>
</feature>
<feature type="compositionally biased region" description="Low complexity" evidence="1">
    <location>
        <begin position="21"/>
        <end position="33"/>
    </location>
</feature>
<gene>
    <name evidence="2" type="ORF">CGI_10013751</name>
</gene>
<dbReference type="EMBL" id="JH816138">
    <property type="protein sequence ID" value="EKC34055.1"/>
    <property type="molecule type" value="Genomic_DNA"/>
</dbReference>
<dbReference type="InParanoid" id="K1QZ41"/>
<dbReference type="CDD" id="cd15457">
    <property type="entry name" value="NADAR"/>
    <property type="match status" value="1"/>
</dbReference>
<dbReference type="InterPro" id="IPR003961">
    <property type="entry name" value="FN3_dom"/>
</dbReference>
<reference evidence="2" key="1">
    <citation type="journal article" date="2012" name="Nature">
        <title>The oyster genome reveals stress adaptation and complexity of shell formation.</title>
        <authorList>
            <person name="Zhang G."/>
            <person name="Fang X."/>
            <person name="Guo X."/>
            <person name="Li L."/>
            <person name="Luo R."/>
            <person name="Xu F."/>
            <person name="Yang P."/>
            <person name="Zhang L."/>
            <person name="Wang X."/>
            <person name="Qi H."/>
            <person name="Xiong Z."/>
            <person name="Que H."/>
            <person name="Xie Y."/>
            <person name="Holland P.W."/>
            <person name="Paps J."/>
            <person name="Zhu Y."/>
            <person name="Wu F."/>
            <person name="Chen Y."/>
            <person name="Wang J."/>
            <person name="Peng C."/>
            <person name="Meng J."/>
            <person name="Yang L."/>
            <person name="Liu J."/>
            <person name="Wen B."/>
            <person name="Zhang N."/>
            <person name="Huang Z."/>
            <person name="Zhu Q."/>
            <person name="Feng Y."/>
            <person name="Mount A."/>
            <person name="Hedgecock D."/>
            <person name="Xu Z."/>
            <person name="Liu Y."/>
            <person name="Domazet-Loso T."/>
            <person name="Du Y."/>
            <person name="Sun X."/>
            <person name="Zhang S."/>
            <person name="Liu B."/>
            <person name="Cheng P."/>
            <person name="Jiang X."/>
            <person name="Li J."/>
            <person name="Fan D."/>
            <person name="Wang W."/>
            <person name="Fu W."/>
            <person name="Wang T."/>
            <person name="Wang B."/>
            <person name="Zhang J."/>
            <person name="Peng Z."/>
            <person name="Li Y."/>
            <person name="Li N."/>
            <person name="Wang J."/>
            <person name="Chen M."/>
            <person name="He Y."/>
            <person name="Tan F."/>
            <person name="Song X."/>
            <person name="Zheng Q."/>
            <person name="Huang R."/>
            <person name="Yang H."/>
            <person name="Du X."/>
            <person name="Chen L."/>
            <person name="Yang M."/>
            <person name="Gaffney P.M."/>
            <person name="Wang S."/>
            <person name="Luo L."/>
            <person name="She Z."/>
            <person name="Ming Y."/>
            <person name="Huang W."/>
            <person name="Zhang S."/>
            <person name="Huang B."/>
            <person name="Zhang Y."/>
            <person name="Qu T."/>
            <person name="Ni P."/>
            <person name="Miao G."/>
            <person name="Wang J."/>
            <person name="Wang Q."/>
            <person name="Steinberg C.E."/>
            <person name="Wang H."/>
            <person name="Li N."/>
            <person name="Qian L."/>
            <person name="Zhang G."/>
            <person name="Li Y."/>
            <person name="Yang H."/>
            <person name="Liu X."/>
            <person name="Wang J."/>
            <person name="Yin Y."/>
            <person name="Wang J."/>
        </authorList>
    </citation>
    <scope>NUCLEOTIDE SEQUENCE [LARGE SCALE GENOMIC DNA]</scope>
    <source>
        <strain evidence="2">05x7-T-G4-1.051#20</strain>
    </source>
</reference>
<dbReference type="CDD" id="cd00063">
    <property type="entry name" value="FN3"/>
    <property type="match status" value="3"/>
</dbReference>
<evidence type="ECO:0000256" key="1">
    <source>
        <dbReference type="SAM" id="MobiDB-lite"/>
    </source>
</evidence>
<evidence type="ECO:0000313" key="2">
    <source>
        <dbReference type="EMBL" id="EKC34055.1"/>
    </source>
</evidence>
<dbReference type="PANTHER" id="PTHR46957:SF3">
    <property type="entry name" value="CYTOKINE RECEPTOR"/>
    <property type="match status" value="1"/>
</dbReference>
<dbReference type="PROSITE" id="PS50158">
    <property type="entry name" value="ZF_CCHC"/>
    <property type="match status" value="1"/>
</dbReference>
<dbReference type="InterPro" id="IPR001878">
    <property type="entry name" value="Znf_CCHC"/>
</dbReference>
<feature type="region of interest" description="Disordered" evidence="1">
    <location>
        <begin position="817"/>
        <end position="878"/>
    </location>
</feature>
<dbReference type="SMART" id="SM00060">
    <property type="entry name" value="FN3"/>
    <property type="match status" value="3"/>
</dbReference>
<dbReference type="SUPFAM" id="SSF49265">
    <property type="entry name" value="Fibronectin type III"/>
    <property type="match status" value="2"/>
</dbReference>
<dbReference type="Gene3D" id="2.60.40.10">
    <property type="entry name" value="Immunoglobulins"/>
    <property type="match status" value="3"/>
</dbReference>
<dbReference type="Gene3D" id="4.10.60.10">
    <property type="entry name" value="Zinc finger, CCHC-type"/>
    <property type="match status" value="1"/>
</dbReference>
<dbReference type="Pfam" id="PF00041">
    <property type="entry name" value="fn3"/>
    <property type="match status" value="2"/>
</dbReference>
<organism evidence="2">
    <name type="scientific">Magallana gigas</name>
    <name type="common">Pacific oyster</name>
    <name type="synonym">Crassostrea gigas</name>
    <dbReference type="NCBI Taxonomy" id="29159"/>
    <lineage>
        <taxon>Eukaryota</taxon>
        <taxon>Metazoa</taxon>
        <taxon>Spiralia</taxon>
        <taxon>Lophotrochozoa</taxon>
        <taxon>Mollusca</taxon>
        <taxon>Bivalvia</taxon>
        <taxon>Autobranchia</taxon>
        <taxon>Pteriomorphia</taxon>
        <taxon>Ostreida</taxon>
        <taxon>Ostreoidea</taxon>
        <taxon>Ostreidae</taxon>
        <taxon>Magallana</taxon>
    </lineage>
</organism>
<name>K1QZ41_MAGGI</name>
<dbReference type="InterPro" id="IPR037238">
    <property type="entry name" value="YbiA-like_sf"/>
</dbReference>
<sequence length="878" mass="96391">MPRTLSPSTQKTGVRNSLIDKASTSSITKTATIFDPDSGTVEQSVPNSITPKPAKESSETDSPPFKSDAPAINPDNLEPTILNSETLGPSKGIAGETELTTLELQVWGGQWTRVRVPKDPHCHVIPNETSVTNRTSKSITLNTTQLRNLSEENQLCVQIYPNPSKCNPVGLITMFDHLNSSSKYNFSVFSYYNVSDNGPDIPVCNRHIVSNRTTTSMLLDLRHLNTTGAVQPGTYCSVNVTAISGGSSSIPLQFNNIETTEKAPGEVSGVNVTNITCNGFTISWSKPDFPNGDLVNYRVNLLNPAETIDVPISTPSTSYNTSFNDLLPVPSNVTNLVTLNTSSTSIAVSWSKPQKPNGVIKGYQILVWTTMEGKIPEQIITLRCGSCQRPCHTALTQDNEKDETTTVHNVSFTESNTTLHYEVTGLKIFTSYVFNVTAFTSVGHGEWATNVRKTSEDIPSSVTDLKASNTSSTSIAVTWSKPYHPNGVIKEYQIFVTKTNEHMEGTNLKQIITLKCDCCQGSCPTAVPKDMEKDDTTTVHEVSFTDSNTTFRYEVTGLEIFTSYFFNVTAFTSVGHEAIVENFPANKSTDYDGVQTAQSATCAGLRCFIYHYGQPSAKHTPRCTNCWEEHHFSKDCPNPKRCKVCKSESHMPGDKECEFFSRDETNVIAFAGQDNCLSNFDPCDINVFGVRHRSAEHAFRYVKAMRSGDIPRATAIQSAKSALDAKKIGKLITSSNSFTDNQVALMTEIIEAKADQVPAFADALKKHKKSDVFVETTFDDFWASGLDRMATIHTLSSAWPGSNKLGHIISEIASRMRRATGRSHSAPRTAPKGKTKSQSNISHMLKELKNPRKRSCSGSRKSSPKSQVRDSKKRDGDG</sequence>
<dbReference type="InterPro" id="IPR036875">
    <property type="entry name" value="Znf_CCHC_sf"/>
</dbReference>
<dbReference type="InterPro" id="IPR013783">
    <property type="entry name" value="Ig-like_fold"/>
</dbReference>